<accession>A0A834I6X5</accession>
<organism evidence="7 8">
    <name type="scientific">Rhynchophorus ferrugineus</name>
    <name type="common">Red palm weevil</name>
    <name type="synonym">Curculio ferrugineus</name>
    <dbReference type="NCBI Taxonomy" id="354439"/>
    <lineage>
        <taxon>Eukaryota</taxon>
        <taxon>Metazoa</taxon>
        <taxon>Ecdysozoa</taxon>
        <taxon>Arthropoda</taxon>
        <taxon>Hexapoda</taxon>
        <taxon>Insecta</taxon>
        <taxon>Pterygota</taxon>
        <taxon>Neoptera</taxon>
        <taxon>Endopterygota</taxon>
        <taxon>Coleoptera</taxon>
        <taxon>Polyphaga</taxon>
        <taxon>Cucujiformia</taxon>
        <taxon>Curculionidae</taxon>
        <taxon>Dryophthorinae</taxon>
        <taxon>Rhynchophorus</taxon>
    </lineage>
</organism>
<protein>
    <recommendedName>
        <fullName evidence="9">Mitotic-spindle organizing protein 1</fullName>
    </recommendedName>
</protein>
<dbReference type="Proteomes" id="UP000625711">
    <property type="component" value="Unassembled WGS sequence"/>
</dbReference>
<evidence type="ECO:0000256" key="2">
    <source>
        <dbReference type="ARBA" id="ARBA00004300"/>
    </source>
</evidence>
<evidence type="ECO:0000256" key="5">
    <source>
        <dbReference type="ARBA" id="ARBA00023212"/>
    </source>
</evidence>
<keyword evidence="8" id="KW-1185">Reference proteome</keyword>
<sequence>MDQLRPHQDELLYLAELAGIHMDKDLFRNLVQLLNMGVSPDAVFNVLKIIKKKKSEPHRVRRSHSSQKAVSRPK</sequence>
<dbReference type="AlphaFoldDB" id="A0A834I6X5"/>
<comment type="similarity">
    <text evidence="3">Belongs to the MOZART2 family.</text>
</comment>
<feature type="region of interest" description="Disordered" evidence="6">
    <location>
        <begin position="55"/>
        <end position="74"/>
    </location>
</feature>
<dbReference type="GO" id="GO:0005819">
    <property type="term" value="C:spindle"/>
    <property type="evidence" value="ECO:0007669"/>
    <property type="project" value="UniProtKB-SubCell"/>
</dbReference>
<dbReference type="InterPro" id="IPR024332">
    <property type="entry name" value="MOZART2"/>
</dbReference>
<comment type="subcellular location">
    <subcellularLocation>
        <location evidence="2">Cytoplasm</location>
        <location evidence="2">Cytoskeleton</location>
        <location evidence="2">Microtubule organizing center</location>
        <location evidence="2">Centrosome</location>
    </subcellularLocation>
    <subcellularLocation>
        <location evidence="1">Cytoplasm</location>
        <location evidence="1">Cytoskeleton</location>
        <location evidence="1">Spindle</location>
    </subcellularLocation>
</comment>
<dbReference type="OrthoDB" id="10064769at2759"/>
<evidence type="ECO:0008006" key="9">
    <source>
        <dbReference type="Google" id="ProtNLM"/>
    </source>
</evidence>
<evidence type="ECO:0000256" key="1">
    <source>
        <dbReference type="ARBA" id="ARBA00004186"/>
    </source>
</evidence>
<gene>
    <name evidence="7" type="ORF">GWI33_013527</name>
</gene>
<dbReference type="PANTHER" id="PTHR28578">
    <property type="entry name" value="MITOTIC-SPINDLE ORGANIZING PROTEIN 2A-RELATED"/>
    <property type="match status" value="1"/>
</dbReference>
<keyword evidence="4" id="KW-0963">Cytoplasm</keyword>
<evidence type="ECO:0000256" key="6">
    <source>
        <dbReference type="SAM" id="MobiDB-lite"/>
    </source>
</evidence>
<dbReference type="EMBL" id="JAACXV010013301">
    <property type="protein sequence ID" value="KAF7273772.1"/>
    <property type="molecule type" value="Genomic_DNA"/>
</dbReference>
<dbReference type="Pfam" id="PF12926">
    <property type="entry name" value="MOZART2"/>
    <property type="match status" value="1"/>
</dbReference>
<proteinExistence type="inferred from homology"/>
<name>A0A834I6X5_RHYFE</name>
<comment type="caution">
    <text evidence="7">The sequence shown here is derived from an EMBL/GenBank/DDBJ whole genome shotgun (WGS) entry which is preliminary data.</text>
</comment>
<evidence type="ECO:0000313" key="7">
    <source>
        <dbReference type="EMBL" id="KAF7273772.1"/>
    </source>
</evidence>
<evidence type="ECO:0000313" key="8">
    <source>
        <dbReference type="Proteomes" id="UP000625711"/>
    </source>
</evidence>
<reference evidence="7" key="1">
    <citation type="submission" date="2020-08" db="EMBL/GenBank/DDBJ databases">
        <title>Genome sequencing and assembly of the red palm weevil Rhynchophorus ferrugineus.</title>
        <authorList>
            <person name="Dias G.B."/>
            <person name="Bergman C.M."/>
            <person name="Manee M."/>
        </authorList>
    </citation>
    <scope>NUCLEOTIDE SEQUENCE</scope>
    <source>
        <strain evidence="7">AA-2017</strain>
        <tissue evidence="7">Whole larva</tissue>
    </source>
</reference>
<evidence type="ECO:0000256" key="4">
    <source>
        <dbReference type="ARBA" id="ARBA00022490"/>
    </source>
</evidence>
<dbReference type="GO" id="GO:0005813">
    <property type="term" value="C:centrosome"/>
    <property type="evidence" value="ECO:0007669"/>
    <property type="project" value="UniProtKB-SubCell"/>
</dbReference>
<dbReference type="PANTHER" id="PTHR28578:SF2">
    <property type="entry name" value="MITOTIC-SPINDLE ORGANIZING PROTEIN 2"/>
    <property type="match status" value="1"/>
</dbReference>
<keyword evidence="5" id="KW-0206">Cytoskeleton</keyword>
<evidence type="ECO:0000256" key="3">
    <source>
        <dbReference type="ARBA" id="ARBA00007286"/>
    </source>
</evidence>